<name>A0A1M4WHM4_9BACL</name>
<dbReference type="InterPro" id="IPR012685">
    <property type="entry name" value="CHP02304_F390_synth-rel"/>
</dbReference>
<evidence type="ECO:0000313" key="1">
    <source>
        <dbReference type="EMBL" id="SHE80739.1"/>
    </source>
</evidence>
<accession>A0A1M4WHM4</accession>
<proteinExistence type="predicted"/>
<dbReference type="InterPro" id="IPR042099">
    <property type="entry name" value="ANL_N_sf"/>
</dbReference>
<dbReference type="Proteomes" id="UP000184476">
    <property type="component" value="Unassembled WGS sequence"/>
</dbReference>
<dbReference type="AlphaFoldDB" id="A0A1M4WHM4"/>
<reference evidence="1 2" key="1">
    <citation type="submission" date="2016-11" db="EMBL/GenBank/DDBJ databases">
        <authorList>
            <person name="Jaros S."/>
            <person name="Januszkiewicz K."/>
            <person name="Wedrychowicz H."/>
        </authorList>
    </citation>
    <scope>NUCLEOTIDE SEQUENCE [LARGE SCALE GENOMIC DNA]</scope>
    <source>
        <strain evidence="1 2">DSM 44666</strain>
    </source>
</reference>
<dbReference type="STRING" id="112248.SAMN05444392_103226"/>
<sequence>MVRLSIFLKQYLITKYRRQFPSREALEQWQKKQVHTFLQQIVPQSPFYAQLYDQHSLATWEELPIIDKEVMMEHFNQLNTKGIIREEAFQFALEAEKSRNFTTKLKQVTIGLSSGTSGNRGLFLVSDQEQIRWAAAMIAKVLTEPIWKKQQVALFLRANSNLYTSLQRGPIQFQFFDMIQPLTEHLVPLSDYQPTILIAPPSYLRFLAEEMIQGRLSIQPKKVISVAEVLEPLDQKVIEEAFQQTIHQIYQATEGFLGVTCEHGTIHLNEDLIAIQKEYLDEAKQRFSPIITDFSRTTQPILRYRLNDILTERSDSCPCGSPMLAVQKIEGRCDDILPFPTNNRNYRMIFPDFIRRALITASTDILEYLVIQHSPTQLEISIRTDSGKADETSRAVVQAIRQLCHEQQCQIPDILFTPYRRTPSINKLRRVERRFPLPDPNQNTRSFDFH</sequence>
<protein>
    <submittedName>
        <fullName evidence="1">Putative adenylate-forming enzyme</fullName>
    </submittedName>
</protein>
<keyword evidence="2" id="KW-1185">Reference proteome</keyword>
<organism evidence="1 2">
    <name type="scientific">Seinonella peptonophila</name>
    <dbReference type="NCBI Taxonomy" id="112248"/>
    <lineage>
        <taxon>Bacteria</taxon>
        <taxon>Bacillati</taxon>
        <taxon>Bacillota</taxon>
        <taxon>Bacilli</taxon>
        <taxon>Bacillales</taxon>
        <taxon>Thermoactinomycetaceae</taxon>
        <taxon>Seinonella</taxon>
    </lineage>
</organism>
<gene>
    <name evidence="1" type="ORF">SAMN05444392_103226</name>
</gene>
<dbReference type="RefSeq" id="WP_073154311.1">
    <property type="nucleotide sequence ID" value="NZ_FQVL01000003.1"/>
</dbReference>
<evidence type="ECO:0000313" key="2">
    <source>
        <dbReference type="Proteomes" id="UP000184476"/>
    </source>
</evidence>
<dbReference type="Gene3D" id="3.40.50.12780">
    <property type="entry name" value="N-terminal domain of ligase-like"/>
    <property type="match status" value="1"/>
</dbReference>
<dbReference type="PANTHER" id="PTHR36932:SF1">
    <property type="entry name" value="CAPSULAR POLYSACCHARIDE BIOSYNTHESIS PROTEIN"/>
    <property type="match status" value="1"/>
</dbReference>
<dbReference type="SUPFAM" id="SSF56801">
    <property type="entry name" value="Acetyl-CoA synthetase-like"/>
    <property type="match status" value="1"/>
</dbReference>
<dbReference type="PANTHER" id="PTHR36932">
    <property type="entry name" value="CAPSULAR POLYSACCHARIDE BIOSYNTHESIS PROTEIN"/>
    <property type="match status" value="1"/>
</dbReference>
<dbReference type="EMBL" id="FQVL01000003">
    <property type="protein sequence ID" value="SHE80739.1"/>
    <property type="molecule type" value="Genomic_DNA"/>
</dbReference>
<dbReference type="InterPro" id="IPR053158">
    <property type="entry name" value="CapK_Type1_Caps_Biosynth"/>
</dbReference>
<dbReference type="OrthoDB" id="580775at2"/>
<dbReference type="NCBIfam" id="TIGR02304">
    <property type="entry name" value="aden_form_hyp"/>
    <property type="match status" value="1"/>
</dbReference>